<evidence type="ECO:0000259" key="6">
    <source>
        <dbReference type="PROSITE" id="PS51293"/>
    </source>
</evidence>
<dbReference type="InterPro" id="IPR001005">
    <property type="entry name" value="SANT/Myb"/>
</dbReference>
<accession>A0A485LAD9</accession>
<evidence type="ECO:0000256" key="3">
    <source>
        <dbReference type="ARBA" id="ARBA00023163"/>
    </source>
</evidence>
<keyword evidence="3" id="KW-0804">Transcription</keyword>
<proteinExistence type="predicted"/>
<dbReference type="InterPro" id="IPR017884">
    <property type="entry name" value="SANT_dom"/>
</dbReference>
<evidence type="ECO:0000259" key="7">
    <source>
        <dbReference type="PROSITE" id="PS51294"/>
    </source>
</evidence>
<evidence type="ECO:0000256" key="1">
    <source>
        <dbReference type="ARBA" id="ARBA00023015"/>
    </source>
</evidence>
<dbReference type="Proteomes" id="UP000332933">
    <property type="component" value="Unassembled WGS sequence"/>
</dbReference>
<dbReference type="Pfam" id="PF00249">
    <property type="entry name" value="Myb_DNA-binding"/>
    <property type="match status" value="1"/>
</dbReference>
<dbReference type="SMART" id="SM00717">
    <property type="entry name" value="SANT"/>
    <property type="match status" value="1"/>
</dbReference>
<dbReference type="SUPFAM" id="SSF46689">
    <property type="entry name" value="Homeodomain-like"/>
    <property type="match status" value="1"/>
</dbReference>
<name>A0A485LAD9_9STRA</name>
<dbReference type="GO" id="GO:0003677">
    <property type="term" value="F:DNA binding"/>
    <property type="evidence" value="ECO:0007669"/>
    <property type="project" value="UniProtKB-KW"/>
</dbReference>
<feature type="domain" description="Myb-like" evidence="5">
    <location>
        <begin position="18"/>
        <end position="64"/>
    </location>
</feature>
<dbReference type="InterPro" id="IPR017930">
    <property type="entry name" value="Myb_dom"/>
</dbReference>
<dbReference type="AlphaFoldDB" id="A0A485LAD9"/>
<dbReference type="InterPro" id="IPR006447">
    <property type="entry name" value="Myb_dom_plants"/>
</dbReference>
<dbReference type="PROSITE" id="PS51294">
    <property type="entry name" value="HTH_MYB"/>
    <property type="match status" value="1"/>
</dbReference>
<evidence type="ECO:0000313" key="8">
    <source>
        <dbReference type="EMBL" id="KAF0690176.1"/>
    </source>
</evidence>
<keyword evidence="10" id="KW-1185">Reference proteome</keyword>
<feature type="domain" description="HTH myb-type" evidence="7">
    <location>
        <begin position="18"/>
        <end position="68"/>
    </location>
</feature>
<dbReference type="EMBL" id="CAADRA010006411">
    <property type="protein sequence ID" value="VFT95162.1"/>
    <property type="molecule type" value="Genomic_DNA"/>
</dbReference>
<dbReference type="CDD" id="cd00167">
    <property type="entry name" value="SANT"/>
    <property type="match status" value="1"/>
</dbReference>
<dbReference type="InterPro" id="IPR009057">
    <property type="entry name" value="Homeodomain-like_sf"/>
</dbReference>
<evidence type="ECO:0000313" key="9">
    <source>
        <dbReference type="EMBL" id="VFT95162.1"/>
    </source>
</evidence>
<dbReference type="PROSITE" id="PS50090">
    <property type="entry name" value="MYB_LIKE"/>
    <property type="match status" value="1"/>
</dbReference>
<protein>
    <submittedName>
        <fullName evidence="9">Aste57867_18426 protein</fullName>
    </submittedName>
</protein>
<dbReference type="OrthoDB" id="72460at2759"/>
<reference evidence="9 10" key="1">
    <citation type="submission" date="2019-03" db="EMBL/GenBank/DDBJ databases">
        <authorList>
            <person name="Gaulin E."/>
            <person name="Dumas B."/>
        </authorList>
    </citation>
    <scope>NUCLEOTIDE SEQUENCE [LARGE SCALE GENOMIC DNA]</scope>
    <source>
        <strain evidence="9">CBS 568.67</strain>
    </source>
</reference>
<dbReference type="EMBL" id="VJMH01006390">
    <property type="protein sequence ID" value="KAF0690176.1"/>
    <property type="molecule type" value="Genomic_DNA"/>
</dbReference>
<dbReference type="PANTHER" id="PTHR12802">
    <property type="entry name" value="SWI/SNF COMPLEX-RELATED"/>
    <property type="match status" value="1"/>
</dbReference>
<evidence type="ECO:0000313" key="10">
    <source>
        <dbReference type="Proteomes" id="UP000332933"/>
    </source>
</evidence>
<sequence>MITVASQFDPQDHAVEGKGTWTTEEHARFLAAIEIYPNGPWKQVAHMVGTRTVRQTQTHAQKYREKIARHQRGLRVKAAFESSHHHHQSYEHHDKAYALQPLPYDTTATSTATFHPFSANFDAEFDLLLDVLKDF</sequence>
<dbReference type="PANTHER" id="PTHR12802:SF155">
    <property type="entry name" value="DEUBIQUITINASE MYSM1"/>
    <property type="match status" value="1"/>
</dbReference>
<reference evidence="8" key="2">
    <citation type="submission" date="2019-06" db="EMBL/GenBank/DDBJ databases">
        <title>Genomics analysis of Aphanomyces spp. identifies a new class of oomycete effector associated with host adaptation.</title>
        <authorList>
            <person name="Gaulin E."/>
        </authorList>
    </citation>
    <scope>NUCLEOTIDE SEQUENCE</scope>
    <source>
        <strain evidence="8">CBS 578.67</strain>
    </source>
</reference>
<keyword evidence="1" id="KW-0805">Transcription regulation</keyword>
<feature type="domain" description="SANT" evidence="6">
    <location>
        <begin position="16"/>
        <end position="55"/>
    </location>
</feature>
<organism evidence="9 10">
    <name type="scientific">Aphanomyces stellatus</name>
    <dbReference type="NCBI Taxonomy" id="120398"/>
    <lineage>
        <taxon>Eukaryota</taxon>
        <taxon>Sar</taxon>
        <taxon>Stramenopiles</taxon>
        <taxon>Oomycota</taxon>
        <taxon>Saprolegniomycetes</taxon>
        <taxon>Saprolegniales</taxon>
        <taxon>Verrucalvaceae</taxon>
        <taxon>Aphanomyces</taxon>
    </lineage>
</organism>
<gene>
    <name evidence="9" type="primary">Aste57867_18426</name>
    <name evidence="8" type="ORF">As57867_018364</name>
    <name evidence="9" type="ORF">ASTE57867_18426</name>
</gene>
<evidence type="ECO:0000256" key="4">
    <source>
        <dbReference type="ARBA" id="ARBA00023242"/>
    </source>
</evidence>
<dbReference type="Gene3D" id="1.10.10.60">
    <property type="entry name" value="Homeodomain-like"/>
    <property type="match status" value="1"/>
</dbReference>
<dbReference type="NCBIfam" id="TIGR01557">
    <property type="entry name" value="myb_SHAQKYF"/>
    <property type="match status" value="1"/>
</dbReference>
<keyword evidence="4" id="KW-0539">Nucleus</keyword>
<dbReference type="PROSITE" id="PS51293">
    <property type="entry name" value="SANT"/>
    <property type="match status" value="1"/>
</dbReference>
<keyword evidence="2" id="KW-0238">DNA-binding</keyword>
<evidence type="ECO:0000256" key="2">
    <source>
        <dbReference type="ARBA" id="ARBA00023125"/>
    </source>
</evidence>
<evidence type="ECO:0000259" key="5">
    <source>
        <dbReference type="PROSITE" id="PS50090"/>
    </source>
</evidence>